<dbReference type="PANTHER" id="PTHR43776:SF7">
    <property type="entry name" value="D,D-DIPEPTIDE TRANSPORT ATP-BINDING PROTEIN DDPF-RELATED"/>
    <property type="match status" value="1"/>
</dbReference>
<reference evidence="6" key="2">
    <citation type="journal article" date="2022" name="Microbiol. Resour. Announc.">
        <title>Metagenome Sequencing to Explore Phylogenomics of Terrestrial Cyanobacteria.</title>
        <authorList>
            <person name="Ward R.D."/>
            <person name="Stajich J.E."/>
            <person name="Johansen J.R."/>
            <person name="Huntemann M."/>
            <person name="Clum A."/>
            <person name="Foster B."/>
            <person name="Foster B."/>
            <person name="Roux S."/>
            <person name="Palaniappan K."/>
            <person name="Varghese N."/>
            <person name="Mukherjee S."/>
            <person name="Reddy T.B.K."/>
            <person name="Daum C."/>
            <person name="Copeland A."/>
            <person name="Chen I.A."/>
            <person name="Ivanova N.N."/>
            <person name="Kyrpides N.C."/>
            <person name="Shapiro N."/>
            <person name="Eloe-Fadrosh E.A."/>
            <person name="Pietrasiak N."/>
        </authorList>
    </citation>
    <scope>NUCLEOTIDE SEQUENCE</scope>
    <source>
        <strain evidence="6">JT2-VF2</strain>
    </source>
</reference>
<dbReference type="SUPFAM" id="SSF52540">
    <property type="entry name" value="P-loop containing nucleoside triphosphate hydrolases"/>
    <property type="match status" value="2"/>
</dbReference>
<comment type="caution">
    <text evidence="6">The sequence shown here is derived from an EMBL/GenBank/DDBJ whole genome shotgun (WGS) entry which is preliminary data.</text>
</comment>
<dbReference type="NCBIfam" id="NF008453">
    <property type="entry name" value="PRK11308.1"/>
    <property type="match status" value="3"/>
</dbReference>
<dbReference type="GO" id="GO:0015833">
    <property type="term" value="P:peptide transport"/>
    <property type="evidence" value="ECO:0007669"/>
    <property type="project" value="InterPro"/>
</dbReference>
<dbReference type="PROSITE" id="PS00211">
    <property type="entry name" value="ABC_TRANSPORTER_1"/>
    <property type="match status" value="2"/>
</dbReference>
<dbReference type="GO" id="GO:0005524">
    <property type="term" value="F:ATP binding"/>
    <property type="evidence" value="ECO:0007669"/>
    <property type="project" value="UniProtKB-KW"/>
</dbReference>
<evidence type="ECO:0000259" key="5">
    <source>
        <dbReference type="PROSITE" id="PS50893"/>
    </source>
</evidence>
<evidence type="ECO:0000256" key="3">
    <source>
        <dbReference type="ARBA" id="ARBA00022741"/>
    </source>
</evidence>
<dbReference type="Pfam" id="PF00005">
    <property type="entry name" value="ABC_tran"/>
    <property type="match status" value="2"/>
</dbReference>
<feature type="domain" description="ABC transporter" evidence="5">
    <location>
        <begin position="8"/>
        <end position="297"/>
    </location>
</feature>
<gene>
    <name evidence="6" type="ORF">KME32_02800</name>
</gene>
<reference evidence="6" key="1">
    <citation type="submission" date="2021-05" db="EMBL/GenBank/DDBJ databases">
        <authorList>
            <person name="Pietrasiak N."/>
            <person name="Ward R."/>
            <person name="Stajich J.E."/>
            <person name="Kurbessoian T."/>
        </authorList>
    </citation>
    <scope>NUCLEOTIDE SEQUENCE</scope>
    <source>
        <strain evidence="6">JT2-VF2</strain>
    </source>
</reference>
<comment type="similarity">
    <text evidence="1">Belongs to the ABC transporter superfamily.</text>
</comment>
<protein>
    <submittedName>
        <fullName evidence="6">ABC transporter ATP-binding protein</fullName>
    </submittedName>
</protein>
<evidence type="ECO:0000256" key="2">
    <source>
        <dbReference type="ARBA" id="ARBA00022448"/>
    </source>
</evidence>
<evidence type="ECO:0000313" key="6">
    <source>
        <dbReference type="EMBL" id="MBW4560080.1"/>
    </source>
</evidence>
<name>A0A951PUH1_9NOST</name>
<proteinExistence type="inferred from homology"/>
<organism evidence="6 7">
    <name type="scientific">Mojavia pulchra JT2-VF2</name>
    <dbReference type="NCBI Taxonomy" id="287848"/>
    <lineage>
        <taxon>Bacteria</taxon>
        <taxon>Bacillati</taxon>
        <taxon>Cyanobacteriota</taxon>
        <taxon>Cyanophyceae</taxon>
        <taxon>Nostocales</taxon>
        <taxon>Nostocaceae</taxon>
    </lineage>
</organism>
<sequence>MRETVLEVRNLQVEFSGDGNILKAVDGISFQLHRGETLGIVGESGSGKSVTSLAVMGLLQSPGRVSGGEIWFRPQENGTPINLRELPPEQMQLYRGGDMAMIFQEPMSSLNPVYNIGFQLTEAILRHQKVSTHEAQKIAIAGLQEVKLLPSDEQIEQQYLENWNQTNPNSPKPDDRKLAQLVKQHKEAMLERYPHQLSGGQLQRVMIAMAISCNPLLLIADEPTTALDVTVQATILELMRELQQRRDMAMIFITHDLGLISEIADQVAVMYRGKIVEYGAAEQIFSNPQHPYTKGLVACRPTLNRHPHKLLTVSDYMSVEESSTGQLVIQEKQPSAPPEVTTQEIVQRLANLNEKQPLLQIRNLKVGFPVRGIFGGTKRYTMAVNGVSFDVKPGETVGLVGESGCGKTTLGRTLLRLIEPMGGQIIFEGQDITTLKGEPLQKLRREMQIVFQNPFSSLDPRMKVGDAVMEPLVIHSVGKTQRQRRERVVELLERVGLSADAINRYPHQFSGGQRQRICIARSLALNPKFIICDESVSALDVSVQAQVLNLLKELQEDFQLTYIFISHDLSVVKFMSDRILVMNRGQIVEQGTAQSIYLEPKEEYTQKLIASIPTGSPERVRSRQARTL</sequence>
<dbReference type="Proteomes" id="UP000715781">
    <property type="component" value="Unassembled WGS sequence"/>
</dbReference>
<keyword evidence="3" id="KW-0547">Nucleotide-binding</keyword>
<dbReference type="GO" id="GO:0055085">
    <property type="term" value="P:transmembrane transport"/>
    <property type="evidence" value="ECO:0007669"/>
    <property type="project" value="UniProtKB-ARBA"/>
</dbReference>
<dbReference type="InterPro" id="IPR003593">
    <property type="entry name" value="AAA+_ATPase"/>
</dbReference>
<dbReference type="NCBIfam" id="NF007739">
    <property type="entry name" value="PRK10419.1"/>
    <property type="match status" value="3"/>
</dbReference>
<evidence type="ECO:0000256" key="1">
    <source>
        <dbReference type="ARBA" id="ARBA00005417"/>
    </source>
</evidence>
<dbReference type="InterPro" id="IPR013563">
    <property type="entry name" value="Oligopep_ABC_C"/>
</dbReference>
<dbReference type="EMBL" id="JAHHHN010000001">
    <property type="protein sequence ID" value="MBW4560080.1"/>
    <property type="molecule type" value="Genomic_DNA"/>
</dbReference>
<dbReference type="GO" id="GO:0016887">
    <property type="term" value="F:ATP hydrolysis activity"/>
    <property type="evidence" value="ECO:0007669"/>
    <property type="project" value="InterPro"/>
</dbReference>
<evidence type="ECO:0000313" key="7">
    <source>
        <dbReference type="Proteomes" id="UP000715781"/>
    </source>
</evidence>
<dbReference type="InterPro" id="IPR027417">
    <property type="entry name" value="P-loop_NTPase"/>
</dbReference>
<keyword evidence="2" id="KW-0813">Transport</keyword>
<dbReference type="CDD" id="cd03257">
    <property type="entry name" value="ABC_NikE_OppD_transporters"/>
    <property type="match status" value="2"/>
</dbReference>
<dbReference type="SMART" id="SM00382">
    <property type="entry name" value="AAA"/>
    <property type="match status" value="2"/>
</dbReference>
<dbReference type="InterPro" id="IPR017871">
    <property type="entry name" value="ABC_transporter-like_CS"/>
</dbReference>
<dbReference type="PANTHER" id="PTHR43776">
    <property type="entry name" value="TRANSPORT ATP-BINDING PROTEIN"/>
    <property type="match status" value="1"/>
</dbReference>
<dbReference type="PROSITE" id="PS50893">
    <property type="entry name" value="ABC_TRANSPORTER_2"/>
    <property type="match status" value="2"/>
</dbReference>
<dbReference type="InterPro" id="IPR003439">
    <property type="entry name" value="ABC_transporter-like_ATP-bd"/>
</dbReference>
<accession>A0A951PUH1</accession>
<evidence type="ECO:0000256" key="4">
    <source>
        <dbReference type="ARBA" id="ARBA00022840"/>
    </source>
</evidence>
<feature type="domain" description="ABC transporter" evidence="5">
    <location>
        <begin position="359"/>
        <end position="609"/>
    </location>
</feature>
<dbReference type="Pfam" id="PF08352">
    <property type="entry name" value="oligo_HPY"/>
    <property type="match status" value="2"/>
</dbReference>
<keyword evidence="4 6" id="KW-0067">ATP-binding</keyword>
<dbReference type="FunFam" id="3.40.50.300:FF:000016">
    <property type="entry name" value="Oligopeptide ABC transporter ATP-binding component"/>
    <property type="match status" value="1"/>
</dbReference>
<dbReference type="InterPro" id="IPR050319">
    <property type="entry name" value="ABC_transp_ATP-bind"/>
</dbReference>
<dbReference type="AlphaFoldDB" id="A0A951PUH1"/>
<dbReference type="Gene3D" id="3.40.50.300">
    <property type="entry name" value="P-loop containing nucleotide triphosphate hydrolases"/>
    <property type="match status" value="2"/>
</dbReference>